<evidence type="ECO:0000313" key="3">
    <source>
        <dbReference type="Proteomes" id="UP000328092"/>
    </source>
</evidence>
<keyword evidence="2" id="KW-0808">Transferase</keyword>
<keyword evidence="3" id="KW-1185">Reference proteome</keyword>
<dbReference type="OrthoDB" id="9790530at2"/>
<dbReference type="Pfam" id="PF13482">
    <property type="entry name" value="RNase_H_2"/>
    <property type="match status" value="1"/>
</dbReference>
<dbReference type="SUPFAM" id="SSF53098">
    <property type="entry name" value="Ribonuclease H-like"/>
    <property type="match status" value="1"/>
</dbReference>
<dbReference type="Proteomes" id="UP000328092">
    <property type="component" value="Unassembled WGS sequence"/>
</dbReference>
<dbReference type="EMBL" id="CAADFC020000009">
    <property type="protein sequence ID" value="VIO69332.1"/>
    <property type="molecule type" value="Genomic_DNA"/>
</dbReference>
<dbReference type="PANTHER" id="PTHR38462:SF1">
    <property type="entry name" value="YPRB RIBONUCLEASE H-LIKE DOMAIN-CONTAINING PROTEIN"/>
    <property type="match status" value="1"/>
</dbReference>
<dbReference type="InterPro" id="IPR012337">
    <property type="entry name" value="RNaseH-like_sf"/>
</dbReference>
<dbReference type="Gene3D" id="3.30.420.10">
    <property type="entry name" value="Ribonuclease H-like superfamily/Ribonuclease H"/>
    <property type="match status" value="1"/>
</dbReference>
<evidence type="ECO:0000259" key="1">
    <source>
        <dbReference type="Pfam" id="PF13482"/>
    </source>
</evidence>
<gene>
    <name evidence="2" type="primary">coaE_2</name>
    <name evidence="2" type="ORF">CI1B_26240</name>
</gene>
<reference evidence="2" key="1">
    <citation type="submission" date="2019-02" db="EMBL/GenBank/DDBJ databases">
        <authorList>
            <person name="Pothier F.J."/>
        </authorList>
    </citation>
    <scope>NUCLEOTIDE SEQUENCE</scope>
    <source>
        <strain evidence="2">CI-1B</strain>
    </source>
</reference>
<dbReference type="InterPro" id="IPR038720">
    <property type="entry name" value="YprB_RNase_H-like_dom"/>
</dbReference>
<name>A0A508T1Z3_9BRAD</name>
<dbReference type="RefSeq" id="WP_139859462.1">
    <property type="nucleotide sequence ID" value="NZ_CAADFC020000009.1"/>
</dbReference>
<organism evidence="2 3">
    <name type="scientific">Bradyrhizobium ivorense</name>
    <dbReference type="NCBI Taxonomy" id="2511166"/>
    <lineage>
        <taxon>Bacteria</taxon>
        <taxon>Pseudomonadati</taxon>
        <taxon>Pseudomonadota</taxon>
        <taxon>Alphaproteobacteria</taxon>
        <taxon>Hyphomicrobiales</taxon>
        <taxon>Nitrobacteraceae</taxon>
        <taxon>Bradyrhizobium</taxon>
    </lineage>
</organism>
<dbReference type="GO" id="GO:0004140">
    <property type="term" value="F:dephospho-CoA kinase activity"/>
    <property type="evidence" value="ECO:0007669"/>
    <property type="project" value="UniProtKB-EC"/>
</dbReference>
<dbReference type="Gene3D" id="3.40.50.300">
    <property type="entry name" value="P-loop containing nucleotide triphosphate hydrolases"/>
    <property type="match status" value="1"/>
</dbReference>
<proteinExistence type="predicted"/>
<feature type="domain" description="YprB ribonuclease H-like" evidence="1">
    <location>
        <begin position="44"/>
        <end position="192"/>
    </location>
</feature>
<dbReference type="InterPro" id="IPR027417">
    <property type="entry name" value="P-loop_NTPase"/>
</dbReference>
<dbReference type="EC" id="2.7.1.24" evidence="2"/>
<accession>A0A508T1Z3</accession>
<protein>
    <submittedName>
        <fullName evidence="2">Dephospho-CoA kinase</fullName>
        <ecNumber evidence="2">2.7.1.24</ecNumber>
    </submittedName>
</protein>
<sequence length="636" mass="70067">MFSLFDSEGVNPPTSRTRAVLPVRKSAAPDVNLSPILSRDARVLFLDVETTGLSWFYDEITIIGWAIDGTYKVLVKGEDPAPLLKDLASATVLVTFNGTLFDLRFLQKTFGDLVLPGIHVDLRYLSRRVGLAGGQKSIERELKIDFRNDLDDVDGAAAVLLWHDYLRGSLPALQKLVLYNRSDVLGMAAILDIVMARLNLQRDFWLQPQAFEEIARRIFGQPAPIISDRALQPSVVFRSFASIFSATPAEQARIVGIDLTGSEKRGSGWCFLNGAVAETLTVHTDEEMVGRIIDLKPDLVSIDSPLSLPFGRTVVTDDDPGRQQYGIMRKCERELKRRGVNVYPALLPSMQGLTRRGMLLAARIRSEGVAVIESYPGAAQDIMAIPRKGAGIEYLKRGLSDFGIEGRYVSEDVTHDELDAITAALVGSFFLAGKYEALCGPTEGALIVPKLTDSIDAPLVVGISGRICSGKTTAARMLEEQGFAYTRFSLVIDDEIREAGQTPDRATRQQFGERIHSEKGQRWLCERVLQRVGGHNLIVIDGLRFPEDRAYFVETFGARFIHLHISASDEVRRDRYAEDASVSFESADDQPVEAGIGPLAKLAQIHLTNEGSLSELKQSLDQVISEVSKSGKCLSQ</sequence>
<evidence type="ECO:0000313" key="2">
    <source>
        <dbReference type="EMBL" id="VIO69332.1"/>
    </source>
</evidence>
<dbReference type="GO" id="GO:0003676">
    <property type="term" value="F:nucleic acid binding"/>
    <property type="evidence" value="ECO:0007669"/>
    <property type="project" value="InterPro"/>
</dbReference>
<dbReference type="AlphaFoldDB" id="A0A508T1Z3"/>
<comment type="caution">
    <text evidence="2">The sequence shown here is derived from an EMBL/GenBank/DDBJ whole genome shotgun (WGS) entry which is preliminary data.</text>
</comment>
<keyword evidence="2" id="KW-0418">Kinase</keyword>
<dbReference type="SUPFAM" id="SSF52540">
    <property type="entry name" value="P-loop containing nucleoside triphosphate hydrolases"/>
    <property type="match status" value="1"/>
</dbReference>
<dbReference type="PANTHER" id="PTHR38462">
    <property type="entry name" value="EXONUCLEASE-LIKE PROTEIN"/>
    <property type="match status" value="1"/>
</dbReference>
<dbReference type="InterPro" id="IPR036397">
    <property type="entry name" value="RNaseH_sf"/>
</dbReference>